<dbReference type="RefSeq" id="WP_121908355.1">
    <property type="nucleotide sequence ID" value="NZ_REFC01000014.1"/>
</dbReference>
<keyword evidence="1" id="KW-0732">Signal</keyword>
<dbReference type="InterPro" id="IPR029058">
    <property type="entry name" value="AB_hydrolase_fold"/>
</dbReference>
<dbReference type="OrthoDB" id="1163128at2"/>
<sequence length="300" mass="33997">MKSFLTIIISISLFLSASIATSQPINQTLNTNFSYPETILPSDTTKLWLAEGDPTNQIVTIFLQGGPKDDLDFETRKKSSWRYLPEYDKYYAIHLHQSNTLNPAMFAYDCDFTMAMARKEVDNSSEILYRAIKHFKDLDKTVYVMGHSYGAFIIPHYLATRPSIADKYFIISGRIDDPKVVVKAHKKGFNGIYKNGVTFISDEGAKDYSDYNGWALKYYIAKQRIKAAIGEISYSKALKNVDLSDVTYIYNPNDDRVGGLTESELEFLNSKSVSTFSVDWEHGYTIRGLVDLVKAGKIDL</sequence>
<dbReference type="AlphaFoldDB" id="A0A3L9YEW6"/>
<evidence type="ECO:0008006" key="4">
    <source>
        <dbReference type="Google" id="ProtNLM"/>
    </source>
</evidence>
<name>A0A3L9YEW6_9FLAO</name>
<proteinExistence type="predicted"/>
<evidence type="ECO:0000313" key="3">
    <source>
        <dbReference type="Proteomes" id="UP000271339"/>
    </source>
</evidence>
<dbReference type="Proteomes" id="UP000271339">
    <property type="component" value="Unassembled WGS sequence"/>
</dbReference>
<accession>A0A3L9YEW6</accession>
<feature type="signal peptide" evidence="1">
    <location>
        <begin position="1"/>
        <end position="22"/>
    </location>
</feature>
<gene>
    <name evidence="2" type="ORF">BXY75_2825</name>
</gene>
<evidence type="ECO:0000256" key="1">
    <source>
        <dbReference type="SAM" id="SignalP"/>
    </source>
</evidence>
<reference evidence="2 3" key="1">
    <citation type="submission" date="2018-10" db="EMBL/GenBank/DDBJ databases">
        <title>Genomic Encyclopedia of Archaeal and Bacterial Type Strains, Phase II (KMG-II): from individual species to whole genera.</title>
        <authorList>
            <person name="Goeker M."/>
        </authorList>
    </citation>
    <scope>NUCLEOTIDE SEQUENCE [LARGE SCALE GENOMIC DNA]</scope>
    <source>
        <strain evidence="2 3">DSM 23424</strain>
    </source>
</reference>
<dbReference type="Gene3D" id="3.40.50.1820">
    <property type="entry name" value="alpha/beta hydrolase"/>
    <property type="match status" value="1"/>
</dbReference>
<feature type="chain" id="PRO_5018277439" description="Alpha/beta hydrolase family protein" evidence="1">
    <location>
        <begin position="23"/>
        <end position="300"/>
    </location>
</feature>
<comment type="caution">
    <text evidence="2">The sequence shown here is derived from an EMBL/GenBank/DDBJ whole genome shotgun (WGS) entry which is preliminary data.</text>
</comment>
<protein>
    <recommendedName>
        <fullName evidence="4">Alpha/beta hydrolase family protein</fullName>
    </recommendedName>
</protein>
<organism evidence="2 3">
    <name type="scientific">Ulvibacter antarcticus</name>
    <dbReference type="NCBI Taxonomy" id="442714"/>
    <lineage>
        <taxon>Bacteria</taxon>
        <taxon>Pseudomonadati</taxon>
        <taxon>Bacteroidota</taxon>
        <taxon>Flavobacteriia</taxon>
        <taxon>Flavobacteriales</taxon>
        <taxon>Flavobacteriaceae</taxon>
        <taxon>Ulvibacter</taxon>
    </lineage>
</organism>
<evidence type="ECO:0000313" key="2">
    <source>
        <dbReference type="EMBL" id="RMA58017.1"/>
    </source>
</evidence>
<keyword evidence="3" id="KW-1185">Reference proteome</keyword>
<dbReference type="SUPFAM" id="SSF53474">
    <property type="entry name" value="alpha/beta-Hydrolases"/>
    <property type="match status" value="1"/>
</dbReference>
<dbReference type="EMBL" id="REFC01000014">
    <property type="protein sequence ID" value="RMA58017.1"/>
    <property type="molecule type" value="Genomic_DNA"/>
</dbReference>